<accession>A0A174JD86</accession>
<sequence>MIIMSKYNPLWKWINKNKTDDFKLTFAEIENIAGVPIDHSFLTFKKELLQYGFKVAKISMKEQTVDFEKVKEEA</sequence>
<evidence type="ECO:0000313" key="2">
    <source>
        <dbReference type="Proteomes" id="UP000095706"/>
    </source>
</evidence>
<dbReference type="AlphaFoldDB" id="A0A174JD86"/>
<protein>
    <submittedName>
        <fullName evidence="1">Uncharacterized protein</fullName>
    </submittedName>
</protein>
<organism evidence="1 2">
    <name type="scientific">Fusicatenibacter saccharivorans</name>
    <dbReference type="NCBI Taxonomy" id="1150298"/>
    <lineage>
        <taxon>Bacteria</taxon>
        <taxon>Bacillati</taxon>
        <taxon>Bacillota</taxon>
        <taxon>Clostridia</taxon>
        <taxon>Lachnospirales</taxon>
        <taxon>Lachnospiraceae</taxon>
        <taxon>Fusicatenibacter</taxon>
    </lineage>
</organism>
<evidence type="ECO:0000313" key="1">
    <source>
        <dbReference type="EMBL" id="CUO95165.1"/>
    </source>
</evidence>
<reference evidence="1 2" key="1">
    <citation type="submission" date="2015-09" db="EMBL/GenBank/DDBJ databases">
        <authorList>
            <consortium name="Pathogen Informatics"/>
        </authorList>
    </citation>
    <scope>NUCLEOTIDE SEQUENCE [LARGE SCALE GENOMIC DNA]</scope>
    <source>
        <strain evidence="1 2">2789STDY5608849</strain>
    </source>
</reference>
<proteinExistence type="predicted"/>
<dbReference type="EMBL" id="CYYV01000022">
    <property type="protein sequence ID" value="CUO95165.1"/>
    <property type="molecule type" value="Genomic_DNA"/>
</dbReference>
<name>A0A174JD86_9FIRM</name>
<dbReference type="Proteomes" id="UP000095706">
    <property type="component" value="Unassembled WGS sequence"/>
</dbReference>
<gene>
    <name evidence="1" type="ORF">ERS852406_03238</name>
</gene>